<dbReference type="GO" id="GO:0008270">
    <property type="term" value="F:zinc ion binding"/>
    <property type="evidence" value="ECO:0007669"/>
    <property type="project" value="InterPro"/>
</dbReference>
<evidence type="ECO:0000256" key="4">
    <source>
        <dbReference type="ARBA" id="ARBA00022801"/>
    </source>
</evidence>
<organism evidence="9 10">
    <name type="scientific">Nonlabens ponticola</name>
    <dbReference type="NCBI Taxonomy" id="2496866"/>
    <lineage>
        <taxon>Bacteria</taxon>
        <taxon>Pseudomonadati</taxon>
        <taxon>Bacteroidota</taxon>
        <taxon>Flavobacteriia</taxon>
        <taxon>Flavobacteriales</taxon>
        <taxon>Flavobacteriaceae</taxon>
        <taxon>Nonlabens</taxon>
    </lineage>
</organism>
<protein>
    <submittedName>
        <fullName evidence="9">DUF2817 domain-containing protein</fullName>
    </submittedName>
</protein>
<keyword evidence="4" id="KW-0378">Hydrolase</keyword>
<dbReference type="OrthoDB" id="1119199at2"/>
<keyword evidence="3" id="KW-0645">Protease</keyword>
<evidence type="ECO:0000313" key="9">
    <source>
        <dbReference type="EMBL" id="AZQ44170.1"/>
    </source>
</evidence>
<evidence type="ECO:0000256" key="2">
    <source>
        <dbReference type="ARBA" id="ARBA00005988"/>
    </source>
</evidence>
<dbReference type="SUPFAM" id="SSF53187">
    <property type="entry name" value="Zn-dependent exopeptidases"/>
    <property type="match status" value="1"/>
</dbReference>
<reference evidence="9 10" key="1">
    <citation type="submission" date="2018-12" db="EMBL/GenBank/DDBJ databases">
        <title>Complete genome of Nonlabens sp. MJ115.</title>
        <authorList>
            <person name="Choi H.S."/>
            <person name="Jung J."/>
        </authorList>
    </citation>
    <scope>NUCLEOTIDE SEQUENCE [LARGE SCALE GENOMIC DNA]</scope>
    <source>
        <strain evidence="9 10">MJ115</strain>
    </source>
</reference>
<comment type="similarity">
    <text evidence="2 7">Belongs to the peptidase M14 family.</text>
</comment>
<keyword evidence="5" id="KW-0862">Zinc</keyword>
<evidence type="ECO:0000259" key="8">
    <source>
        <dbReference type="PROSITE" id="PS52035"/>
    </source>
</evidence>
<dbReference type="Pfam" id="PF00246">
    <property type="entry name" value="Peptidase_M14"/>
    <property type="match status" value="1"/>
</dbReference>
<evidence type="ECO:0000256" key="6">
    <source>
        <dbReference type="ARBA" id="ARBA00023049"/>
    </source>
</evidence>
<sequence length="364" mass="40924">MINLPRYYTYQQFENVFMKVVEQLPQDFYRFSYLGSSVQDRSIYGIELGNGNTKILAWSQMHGNESSSTRAIIKLLQDADLVEILKNVRLYIIPVLNPDGADAWTRFNANGVDLNRDAVDLTQPESDILREAIDFFEPDVAFNLHGQRSIYGTTNSSLPAQMSFLSPAADKGKSITPARIKSMAVINAILGTVGNKIPASIARYGDDFNINCIGDYCQSLGIPTVLFESGHAGNDYSRDAVTDYTLDAIKVAIRYADDLSVISEDEVVQQYQQIPDIKANYCDILIHNVPQNDRLATIAVMYHEQIVDDKLLFIPMVYAINPKEILYGHRSIDLNEFKDFNDDLVIEDSMRVSSTSLDIDIFTN</sequence>
<comment type="cofactor">
    <cofactor evidence="1">
        <name>Zn(2+)</name>
        <dbReference type="ChEBI" id="CHEBI:29105"/>
    </cofactor>
</comment>
<dbReference type="KEGG" id="noj:EJ995_07970"/>
<keyword evidence="6" id="KW-0482">Metalloprotease</keyword>
<proteinExistence type="inferred from homology"/>
<dbReference type="PANTHER" id="PTHR11705:SF143">
    <property type="entry name" value="SLL0236 PROTEIN"/>
    <property type="match status" value="1"/>
</dbReference>
<evidence type="ECO:0000256" key="3">
    <source>
        <dbReference type="ARBA" id="ARBA00022670"/>
    </source>
</evidence>
<dbReference type="Gene3D" id="3.40.630.10">
    <property type="entry name" value="Zn peptidases"/>
    <property type="match status" value="1"/>
</dbReference>
<evidence type="ECO:0000256" key="5">
    <source>
        <dbReference type="ARBA" id="ARBA00022833"/>
    </source>
</evidence>
<dbReference type="Proteomes" id="UP000279600">
    <property type="component" value="Chromosome"/>
</dbReference>
<dbReference type="GO" id="GO:0005615">
    <property type="term" value="C:extracellular space"/>
    <property type="evidence" value="ECO:0007669"/>
    <property type="project" value="TreeGrafter"/>
</dbReference>
<dbReference type="SMART" id="SM00631">
    <property type="entry name" value="Zn_pept"/>
    <property type="match status" value="1"/>
</dbReference>
<dbReference type="PROSITE" id="PS52035">
    <property type="entry name" value="PEPTIDASE_M14"/>
    <property type="match status" value="1"/>
</dbReference>
<dbReference type="AlphaFoldDB" id="A0A3S9MYA3"/>
<dbReference type="RefSeq" id="WP_126447343.1">
    <property type="nucleotide sequence ID" value="NZ_CP034549.1"/>
</dbReference>
<name>A0A3S9MYA3_9FLAO</name>
<gene>
    <name evidence="9" type="ORF">EJ995_07970</name>
</gene>
<evidence type="ECO:0000256" key="7">
    <source>
        <dbReference type="PROSITE-ProRule" id="PRU01379"/>
    </source>
</evidence>
<evidence type="ECO:0000256" key="1">
    <source>
        <dbReference type="ARBA" id="ARBA00001947"/>
    </source>
</evidence>
<feature type="domain" description="Peptidase M14" evidence="8">
    <location>
        <begin position="6"/>
        <end position="256"/>
    </location>
</feature>
<dbReference type="EMBL" id="CP034549">
    <property type="protein sequence ID" value="AZQ44170.1"/>
    <property type="molecule type" value="Genomic_DNA"/>
</dbReference>
<feature type="active site" description="Proton donor/acceptor" evidence="7">
    <location>
        <position position="228"/>
    </location>
</feature>
<dbReference type="GO" id="GO:0004181">
    <property type="term" value="F:metallocarboxypeptidase activity"/>
    <property type="evidence" value="ECO:0007669"/>
    <property type="project" value="InterPro"/>
</dbReference>
<dbReference type="InterPro" id="IPR000834">
    <property type="entry name" value="Peptidase_M14"/>
</dbReference>
<keyword evidence="10" id="KW-1185">Reference proteome</keyword>
<dbReference type="GO" id="GO:0006508">
    <property type="term" value="P:proteolysis"/>
    <property type="evidence" value="ECO:0007669"/>
    <property type="project" value="UniProtKB-KW"/>
</dbReference>
<dbReference type="PANTHER" id="PTHR11705">
    <property type="entry name" value="PROTEASE FAMILY M14 CARBOXYPEPTIDASE A,B"/>
    <property type="match status" value="1"/>
</dbReference>
<accession>A0A3S9MYA3</accession>
<evidence type="ECO:0000313" key="10">
    <source>
        <dbReference type="Proteomes" id="UP000279600"/>
    </source>
</evidence>